<dbReference type="RefSeq" id="WP_255060897.1">
    <property type="nucleotide sequence ID" value="NZ_JANDBD010000006.1"/>
</dbReference>
<keyword evidence="2" id="KW-1185">Reference proteome</keyword>
<organism evidence="1 2">
    <name type="scientific">Mycolicibacterium arenosum</name>
    <dbReference type="NCBI Taxonomy" id="2952157"/>
    <lineage>
        <taxon>Bacteria</taxon>
        <taxon>Bacillati</taxon>
        <taxon>Actinomycetota</taxon>
        <taxon>Actinomycetes</taxon>
        <taxon>Mycobacteriales</taxon>
        <taxon>Mycobacteriaceae</taxon>
        <taxon>Mycolicibacterium</taxon>
    </lineage>
</organism>
<gene>
    <name evidence="1" type="ORF">NM203_15405</name>
</gene>
<evidence type="ECO:0000313" key="2">
    <source>
        <dbReference type="Proteomes" id="UP001651690"/>
    </source>
</evidence>
<sequence length="82" mass="8768">MPEPTDQDRIDDVSAGDVITLTDGGPYRVVHVDPTETGFLVTVEPDGGGETMDIELVSGTTVTRTLESKWDSPQSPTPHSRG</sequence>
<dbReference type="Proteomes" id="UP001651690">
    <property type="component" value="Unassembled WGS sequence"/>
</dbReference>
<evidence type="ECO:0008006" key="3">
    <source>
        <dbReference type="Google" id="ProtNLM"/>
    </source>
</evidence>
<comment type="caution">
    <text evidence="1">The sequence shown here is derived from an EMBL/GenBank/DDBJ whole genome shotgun (WGS) entry which is preliminary data.</text>
</comment>
<name>A0ABT1M3Z0_9MYCO</name>
<reference evidence="1 2" key="1">
    <citation type="submission" date="2022-06" db="EMBL/GenBank/DDBJ databases">
        <title>Mycolicibacterium sp. CAU 1645 isolated from seawater.</title>
        <authorList>
            <person name="Kim W."/>
        </authorList>
    </citation>
    <scope>NUCLEOTIDE SEQUENCE [LARGE SCALE GENOMIC DNA]</scope>
    <source>
        <strain evidence="1 2">CAU 1645</strain>
    </source>
</reference>
<accession>A0ABT1M3Z0</accession>
<protein>
    <recommendedName>
        <fullName evidence="3">Oxidoreductase</fullName>
    </recommendedName>
</protein>
<dbReference type="EMBL" id="JANDBD010000006">
    <property type="protein sequence ID" value="MCP9273575.1"/>
    <property type="molecule type" value="Genomic_DNA"/>
</dbReference>
<evidence type="ECO:0000313" key="1">
    <source>
        <dbReference type="EMBL" id="MCP9273575.1"/>
    </source>
</evidence>
<proteinExistence type="predicted"/>